<proteinExistence type="predicted"/>
<feature type="region of interest" description="Disordered" evidence="1">
    <location>
        <begin position="64"/>
        <end position="84"/>
    </location>
</feature>
<dbReference type="Proteomes" id="UP000290572">
    <property type="component" value="Unassembled WGS sequence"/>
</dbReference>
<sequence length="84" mass="9414">MYCEEELSLTENVGNSEQETPLMDKVETVEQGKGAVTKEETRSEMEKGGRKGCIFVKDTEISRAHNDGIDRDRQGKNLVVQPTL</sequence>
<keyword evidence="3" id="KW-1185">Reference proteome</keyword>
<evidence type="ECO:0000256" key="1">
    <source>
        <dbReference type="SAM" id="MobiDB-lite"/>
    </source>
</evidence>
<evidence type="ECO:0000313" key="2">
    <source>
        <dbReference type="EMBL" id="RXN38214.1"/>
    </source>
</evidence>
<evidence type="ECO:0000313" key="3">
    <source>
        <dbReference type="Proteomes" id="UP000290572"/>
    </source>
</evidence>
<feature type="compositionally biased region" description="Basic and acidic residues" evidence="1">
    <location>
        <begin position="64"/>
        <end position="75"/>
    </location>
</feature>
<name>A0A498P3U4_LABRO</name>
<accession>A0A498P3U4</accession>
<organism evidence="2 3">
    <name type="scientific">Labeo rohita</name>
    <name type="common">Indian major carp</name>
    <name type="synonym">Cyprinus rohita</name>
    <dbReference type="NCBI Taxonomy" id="84645"/>
    <lineage>
        <taxon>Eukaryota</taxon>
        <taxon>Metazoa</taxon>
        <taxon>Chordata</taxon>
        <taxon>Craniata</taxon>
        <taxon>Vertebrata</taxon>
        <taxon>Euteleostomi</taxon>
        <taxon>Actinopterygii</taxon>
        <taxon>Neopterygii</taxon>
        <taxon>Teleostei</taxon>
        <taxon>Ostariophysi</taxon>
        <taxon>Cypriniformes</taxon>
        <taxon>Cyprinidae</taxon>
        <taxon>Labeoninae</taxon>
        <taxon>Labeonini</taxon>
        <taxon>Labeo</taxon>
    </lineage>
</organism>
<dbReference type="AlphaFoldDB" id="A0A498P3U4"/>
<dbReference type="EMBL" id="QBIY01005034">
    <property type="protein sequence ID" value="RXN38214.1"/>
    <property type="molecule type" value="Genomic_DNA"/>
</dbReference>
<protein>
    <submittedName>
        <fullName evidence="2">Uncharacterized protein</fullName>
    </submittedName>
</protein>
<feature type="region of interest" description="Disordered" evidence="1">
    <location>
        <begin position="1"/>
        <end position="21"/>
    </location>
</feature>
<comment type="caution">
    <text evidence="2">The sequence shown here is derived from an EMBL/GenBank/DDBJ whole genome shotgun (WGS) entry which is preliminary data.</text>
</comment>
<feature type="compositionally biased region" description="Polar residues" evidence="1">
    <location>
        <begin position="9"/>
        <end position="19"/>
    </location>
</feature>
<reference evidence="2 3" key="1">
    <citation type="submission" date="2018-03" db="EMBL/GenBank/DDBJ databases">
        <title>Draft genome sequence of Rohu Carp (Labeo rohita).</title>
        <authorList>
            <person name="Das P."/>
            <person name="Kushwaha B."/>
            <person name="Joshi C.G."/>
            <person name="Kumar D."/>
            <person name="Nagpure N.S."/>
            <person name="Sahoo L."/>
            <person name="Das S.P."/>
            <person name="Bit A."/>
            <person name="Patnaik S."/>
            <person name="Meher P.K."/>
            <person name="Jayasankar P."/>
            <person name="Koringa P.G."/>
            <person name="Patel N.V."/>
            <person name="Hinsu A.T."/>
            <person name="Kumar R."/>
            <person name="Pandey M."/>
            <person name="Agarwal S."/>
            <person name="Srivastava S."/>
            <person name="Singh M."/>
            <person name="Iquebal M.A."/>
            <person name="Jaiswal S."/>
            <person name="Angadi U.B."/>
            <person name="Kumar N."/>
            <person name="Raza M."/>
            <person name="Shah T.M."/>
            <person name="Rai A."/>
            <person name="Jena J.K."/>
        </authorList>
    </citation>
    <scope>NUCLEOTIDE SEQUENCE [LARGE SCALE GENOMIC DNA]</scope>
    <source>
        <strain evidence="2">DASCIFA01</strain>
        <tissue evidence="2">Testis</tissue>
    </source>
</reference>
<gene>
    <name evidence="2" type="ORF">ROHU_001325</name>
</gene>